<dbReference type="EMBL" id="JAPFFF010000066">
    <property type="protein sequence ID" value="KAK8836370.1"/>
    <property type="molecule type" value="Genomic_DNA"/>
</dbReference>
<dbReference type="InterPro" id="IPR002433">
    <property type="entry name" value="Orn_de-COase"/>
</dbReference>
<evidence type="ECO:0000256" key="4">
    <source>
        <dbReference type="ARBA" id="ARBA00023239"/>
    </source>
</evidence>
<evidence type="ECO:0000256" key="5">
    <source>
        <dbReference type="ARBA" id="ARBA00034115"/>
    </source>
</evidence>
<feature type="domain" description="Orn/DAP/Arg decarboxylase 2 N-terminal" evidence="9">
    <location>
        <begin position="41"/>
        <end position="273"/>
    </location>
</feature>
<evidence type="ECO:0000259" key="9">
    <source>
        <dbReference type="Pfam" id="PF02784"/>
    </source>
</evidence>
<evidence type="ECO:0000256" key="7">
    <source>
        <dbReference type="ARBA" id="ARBA00046672"/>
    </source>
</evidence>
<dbReference type="PRINTS" id="PR01182">
    <property type="entry name" value="ORNDCRBXLASE"/>
</dbReference>
<dbReference type="PRINTS" id="PR01179">
    <property type="entry name" value="ODADCRBXLASE"/>
</dbReference>
<evidence type="ECO:0000256" key="6">
    <source>
        <dbReference type="ARBA" id="ARBA00034138"/>
    </source>
</evidence>
<dbReference type="InterPro" id="IPR000183">
    <property type="entry name" value="Orn/DAP/Arg_de-COase"/>
</dbReference>
<dbReference type="EC" id="4.1.1.17" evidence="6"/>
<dbReference type="InterPro" id="IPR022644">
    <property type="entry name" value="De-COase2_N"/>
</dbReference>
<proteinExistence type="inferred from homology"/>
<evidence type="ECO:0000256" key="8">
    <source>
        <dbReference type="ARBA" id="ARBA00049127"/>
    </source>
</evidence>
<dbReference type="Gene3D" id="2.40.37.10">
    <property type="entry name" value="Lyase, Ornithine Decarboxylase, Chain A, domain 1"/>
    <property type="match status" value="1"/>
</dbReference>
<dbReference type="InterPro" id="IPR022653">
    <property type="entry name" value="De-COase2_pyr-phos_BS"/>
</dbReference>
<evidence type="ECO:0000256" key="3">
    <source>
        <dbReference type="ARBA" id="ARBA00022898"/>
    </source>
</evidence>
<comment type="catalytic activity">
    <reaction evidence="8">
        <text>L-ornithine + H(+) = putrescine + CO2</text>
        <dbReference type="Rhea" id="RHEA:22964"/>
        <dbReference type="ChEBI" id="CHEBI:15378"/>
        <dbReference type="ChEBI" id="CHEBI:16526"/>
        <dbReference type="ChEBI" id="CHEBI:46911"/>
        <dbReference type="ChEBI" id="CHEBI:326268"/>
        <dbReference type="EC" id="4.1.1.17"/>
    </reaction>
</comment>
<organism evidence="10 11">
    <name type="scientific">Tritrichomonas musculus</name>
    <dbReference type="NCBI Taxonomy" id="1915356"/>
    <lineage>
        <taxon>Eukaryota</taxon>
        <taxon>Metamonada</taxon>
        <taxon>Parabasalia</taxon>
        <taxon>Tritrichomonadida</taxon>
        <taxon>Tritrichomonadidae</taxon>
        <taxon>Tritrichomonas</taxon>
    </lineage>
</organism>
<dbReference type="SUPFAM" id="SSF50621">
    <property type="entry name" value="Alanine racemase C-terminal domain-like"/>
    <property type="match status" value="1"/>
</dbReference>
<keyword evidence="4" id="KW-0456">Lyase</keyword>
<keyword evidence="11" id="KW-1185">Reference proteome</keyword>
<evidence type="ECO:0000256" key="1">
    <source>
        <dbReference type="ARBA" id="ARBA00001933"/>
    </source>
</evidence>
<evidence type="ECO:0000313" key="11">
    <source>
        <dbReference type="Proteomes" id="UP001470230"/>
    </source>
</evidence>
<dbReference type="SUPFAM" id="SSF51419">
    <property type="entry name" value="PLP-binding barrel"/>
    <property type="match status" value="1"/>
</dbReference>
<name>A0ABR2GQZ8_9EUKA</name>
<evidence type="ECO:0000256" key="2">
    <source>
        <dbReference type="ARBA" id="ARBA00008872"/>
    </source>
</evidence>
<keyword evidence="3" id="KW-0663">Pyridoxal phosphate</keyword>
<comment type="pathway">
    <text evidence="5">Amine and polyamine biosynthesis; putrescine biosynthesis via L-ornithine pathway; putrescine from L-ornithine: step 1/1.</text>
</comment>
<gene>
    <name evidence="10" type="ORF">M9Y10_039713</name>
</gene>
<dbReference type="InterPro" id="IPR029066">
    <property type="entry name" value="PLP-binding_barrel"/>
</dbReference>
<dbReference type="CDD" id="cd00622">
    <property type="entry name" value="PLPDE_III_ODC"/>
    <property type="match status" value="1"/>
</dbReference>
<dbReference type="PROSITE" id="PS00878">
    <property type="entry name" value="ODR_DC_2_1"/>
    <property type="match status" value="1"/>
</dbReference>
<accession>A0ABR2GQZ8</accession>
<dbReference type="PANTHER" id="PTHR11482:SF6">
    <property type="entry name" value="ORNITHINE DECARBOXYLASE 1-RELATED"/>
    <property type="match status" value="1"/>
</dbReference>
<dbReference type="Pfam" id="PF02784">
    <property type="entry name" value="Orn_Arg_deC_N"/>
    <property type="match status" value="1"/>
</dbReference>
<comment type="similarity">
    <text evidence="2">Belongs to the Orn/Lys/Arg decarboxylase class-II family.</text>
</comment>
<reference evidence="10 11" key="1">
    <citation type="submission" date="2024-04" db="EMBL/GenBank/DDBJ databases">
        <title>Tritrichomonas musculus Genome.</title>
        <authorList>
            <person name="Alves-Ferreira E."/>
            <person name="Grigg M."/>
            <person name="Lorenzi H."/>
            <person name="Galac M."/>
        </authorList>
    </citation>
    <scope>NUCLEOTIDE SEQUENCE [LARGE SCALE GENOMIC DNA]</scope>
    <source>
        <strain evidence="10 11">EAF2021</strain>
    </source>
</reference>
<evidence type="ECO:0000313" key="10">
    <source>
        <dbReference type="EMBL" id="KAK8836370.1"/>
    </source>
</evidence>
<sequence>MQRTAPPDNITRVDDIDPEVKKILADKVDNDEAFWLADFNRVRHSLKLWEDNLPNVNMFYAMKCCDEPELLKFLARRGYGFDCASSVELQTILNLGVDPKKIIFTHPLKPIRSLQFAREKKIKRLVYDTEEELRKIVNYYPEAEVFLRVKPTFSNARIRLSNKFGATPDEAHYLMDLTKELDANFIGFAFHVGSYCDDETTFDGALKYAAQLRQYAQKIGLNVSFIDIGGGFLPPTTKAHFSFEQIAKSITTAMDKYFPDKTVTFNAEPGRFIGSEYMDLYMPVICNKEVTKDDGKIAQCIFIPDGIYGCFNAIMYDHAEPHFYWYPQTKPVNDKEKVNTMLWGQTCDSMDEVYDIMQWPRIEIGDLLFVRKFSAYTYSPHSNFNGFLHHRVFYVNEDDKDAKY</sequence>
<dbReference type="Gene3D" id="3.20.20.10">
    <property type="entry name" value="Alanine racemase"/>
    <property type="match status" value="1"/>
</dbReference>
<dbReference type="PANTHER" id="PTHR11482">
    <property type="entry name" value="ARGININE/DIAMINOPIMELATE/ORNITHINE DECARBOXYLASE"/>
    <property type="match status" value="1"/>
</dbReference>
<comment type="subunit">
    <text evidence="7">Homodimer. Only the dimer is catalytically active, as the active sites are constructed of residues from both monomers.</text>
</comment>
<dbReference type="InterPro" id="IPR009006">
    <property type="entry name" value="Ala_racemase/Decarboxylase_C"/>
</dbReference>
<protein>
    <recommendedName>
        <fullName evidence="6">ornithine decarboxylase</fullName>
        <ecNumber evidence="6">4.1.1.17</ecNumber>
    </recommendedName>
</protein>
<comment type="cofactor">
    <cofactor evidence="1">
        <name>pyridoxal 5'-phosphate</name>
        <dbReference type="ChEBI" id="CHEBI:597326"/>
    </cofactor>
</comment>
<dbReference type="Proteomes" id="UP001470230">
    <property type="component" value="Unassembled WGS sequence"/>
</dbReference>
<comment type="caution">
    <text evidence="10">The sequence shown here is derived from an EMBL/GenBank/DDBJ whole genome shotgun (WGS) entry which is preliminary data.</text>
</comment>